<keyword evidence="4" id="KW-1185">Reference proteome</keyword>
<gene>
    <name evidence="3" type="ORF">GXP69_07145</name>
</gene>
<dbReference type="PANTHER" id="PTHR46268">
    <property type="entry name" value="STRESS RESPONSE PROTEIN NHAX"/>
    <property type="match status" value="1"/>
</dbReference>
<dbReference type="RefSeq" id="WP_163913823.1">
    <property type="nucleotide sequence ID" value="NZ_JAAGWD010000002.1"/>
</dbReference>
<evidence type="ECO:0000313" key="3">
    <source>
        <dbReference type="EMBL" id="NEM97464.1"/>
    </source>
</evidence>
<evidence type="ECO:0000313" key="4">
    <source>
        <dbReference type="Proteomes" id="UP000474777"/>
    </source>
</evidence>
<name>A0A6B3LVI5_9BACT</name>
<dbReference type="PRINTS" id="PR01438">
    <property type="entry name" value="UNVRSLSTRESS"/>
</dbReference>
<dbReference type="Proteomes" id="UP000474777">
    <property type="component" value="Unassembled WGS sequence"/>
</dbReference>
<dbReference type="Pfam" id="PF00582">
    <property type="entry name" value="Usp"/>
    <property type="match status" value="1"/>
</dbReference>
<comment type="caution">
    <text evidence="3">The sequence shown here is derived from an EMBL/GenBank/DDBJ whole genome shotgun (WGS) entry which is preliminary data.</text>
</comment>
<dbReference type="CDD" id="cd00293">
    <property type="entry name" value="USP-like"/>
    <property type="match status" value="1"/>
</dbReference>
<sequence length="283" mass="31567">MKTFLVPVDFSENSERALEYAIDLAAQAEARIVVLHALEITPMLPSLQNNSATDNAEQKLLSLIDQFGQQNVQIEYMITEGNPVGDISKAVEDLEVTLVVMGTGGAKNFTRKMFGTTTEAIAKRGLCPVLAIPEGAEIKPLKNIVYAADLENGDQLTVMQLMQFKQLMNADLTFLHIKNDKQPDYIDNEYIKGELVKQFPEAEINFVELEHKDVAEGISNYVHEQGADLLSFTILNRMFLEKILHSSLTSKLLQTLKLPMLAFPENGNLLNLQPREVAEVYNG</sequence>
<dbReference type="InterPro" id="IPR006016">
    <property type="entry name" value="UspA"/>
</dbReference>
<dbReference type="SUPFAM" id="SSF52402">
    <property type="entry name" value="Adenine nucleotide alpha hydrolases-like"/>
    <property type="match status" value="2"/>
</dbReference>
<dbReference type="InterPro" id="IPR006015">
    <property type="entry name" value="Universal_stress_UspA"/>
</dbReference>
<protein>
    <submittedName>
        <fullName evidence="3">Universal stress protein</fullName>
    </submittedName>
</protein>
<dbReference type="AlphaFoldDB" id="A0A6B3LVI5"/>
<proteinExistence type="inferred from homology"/>
<dbReference type="EMBL" id="JAAGWD010000002">
    <property type="protein sequence ID" value="NEM97464.1"/>
    <property type="molecule type" value="Genomic_DNA"/>
</dbReference>
<feature type="domain" description="UspA" evidence="2">
    <location>
        <begin position="1"/>
        <end position="133"/>
    </location>
</feature>
<dbReference type="PANTHER" id="PTHR46268:SF22">
    <property type="entry name" value="SENSOR PROTEIN KDPD-RELATED"/>
    <property type="match status" value="1"/>
</dbReference>
<reference evidence="3 4" key="1">
    <citation type="submission" date="2020-02" db="EMBL/GenBank/DDBJ databases">
        <authorList>
            <person name="Kim M.K."/>
        </authorList>
    </citation>
    <scope>NUCLEOTIDE SEQUENCE [LARGE SCALE GENOMIC DNA]</scope>
    <source>
        <strain evidence="3 4">BT327</strain>
    </source>
</reference>
<comment type="similarity">
    <text evidence="1">Belongs to the universal stress protein A family.</text>
</comment>
<dbReference type="Gene3D" id="3.40.50.12370">
    <property type="match status" value="1"/>
</dbReference>
<accession>A0A6B3LVI5</accession>
<evidence type="ECO:0000256" key="1">
    <source>
        <dbReference type="ARBA" id="ARBA00008791"/>
    </source>
</evidence>
<organism evidence="3 4">
    <name type="scientific">Pontibacter burrus</name>
    <dbReference type="NCBI Taxonomy" id="2704466"/>
    <lineage>
        <taxon>Bacteria</taxon>
        <taxon>Pseudomonadati</taxon>
        <taxon>Bacteroidota</taxon>
        <taxon>Cytophagia</taxon>
        <taxon>Cytophagales</taxon>
        <taxon>Hymenobacteraceae</taxon>
        <taxon>Pontibacter</taxon>
    </lineage>
</organism>
<evidence type="ECO:0000259" key="2">
    <source>
        <dbReference type="Pfam" id="PF00582"/>
    </source>
</evidence>